<dbReference type="Proteomes" id="UP000810207">
    <property type="component" value="Unassembled WGS sequence"/>
</dbReference>
<evidence type="ECO:0000313" key="1">
    <source>
        <dbReference type="EMBL" id="MBP2247423.1"/>
    </source>
</evidence>
<comment type="caution">
    <text evidence="1">The sequence shown here is derived from an EMBL/GenBank/DDBJ whole genome shotgun (WGS) entry which is preliminary data.</text>
</comment>
<dbReference type="EMBL" id="JAGIKV010000016">
    <property type="protein sequence ID" value="MBP2247423.1"/>
    <property type="molecule type" value="Genomic_DNA"/>
</dbReference>
<reference evidence="1 2" key="1">
    <citation type="submission" date="2021-03" db="EMBL/GenBank/DDBJ databases">
        <title>Genomic Encyclopedia of Type Strains, Phase IV (KMG-IV): sequencing the most valuable type-strain genomes for metagenomic binning, comparative biology and taxonomic classification.</title>
        <authorList>
            <person name="Goeker M."/>
        </authorList>
    </citation>
    <scope>NUCLEOTIDE SEQUENCE [LARGE SCALE GENOMIC DNA]</scope>
    <source>
        <strain evidence="1 2">DSM 21292</strain>
    </source>
</reference>
<protein>
    <submittedName>
        <fullName evidence="1">Cobyrinic acid a,c-diamide synthase</fullName>
    </submittedName>
</protein>
<dbReference type="RefSeq" id="WP_211083923.1">
    <property type="nucleotide sequence ID" value="NZ_CBCSLC010000040.1"/>
</dbReference>
<keyword evidence="2" id="KW-1185">Reference proteome</keyword>
<name>A0ABS4RX04_PAEXY</name>
<sequence>MKQEGYAAGNIVAGYTHVHLGSYPVAARRWVEHCLAYRQERYMQG</sequence>
<proteinExistence type="predicted"/>
<accession>A0ABS4RX04</accession>
<gene>
    <name evidence="1" type="ORF">J2Z28_004086</name>
</gene>
<evidence type="ECO:0000313" key="2">
    <source>
        <dbReference type="Proteomes" id="UP000810207"/>
    </source>
</evidence>
<organism evidence="1 2">
    <name type="scientific">Paenibacillus xylanexedens</name>
    <dbReference type="NCBI Taxonomy" id="528191"/>
    <lineage>
        <taxon>Bacteria</taxon>
        <taxon>Bacillati</taxon>
        <taxon>Bacillota</taxon>
        <taxon>Bacilli</taxon>
        <taxon>Bacillales</taxon>
        <taxon>Paenibacillaceae</taxon>
        <taxon>Paenibacillus</taxon>
    </lineage>
</organism>